<dbReference type="InterPro" id="IPR015424">
    <property type="entry name" value="PyrdxlP-dep_Trfase"/>
</dbReference>
<feature type="binding site" evidence="5">
    <location>
        <position position="276"/>
    </location>
    <ligand>
        <name>pyridoxal 5'-phosphate</name>
        <dbReference type="ChEBI" id="CHEBI:597326"/>
    </ligand>
</feature>
<gene>
    <name evidence="5" type="primary">argD</name>
    <name evidence="6" type="ORF">H7E68_02515</name>
</gene>
<dbReference type="InterPro" id="IPR015421">
    <property type="entry name" value="PyrdxlP-dep_Trfase_major"/>
</dbReference>
<sequence>MFNEESNCIMNTYAYLPVNLVYGDGCYVFDDNNNKYIDFTSGIGVNCLGYNNKKWVDAVSKQASTLAHISNIFLNETTLKLCKNLTNISNMSKVFLSNSGAEANEGAIKLARKYSFDKYGINRNVILSLKQSFHGRTLATLTATGQDKFHNYFFPFPEGFDYVEVNNIDSFKSKLGNNVCAIILEAIQGEGGVTPLDTSFAMEVVKMCNEKDILVIFDEVQCGIGRTGKLFGFNHLDVTPDIITIAKGLGGGLPIGGFLCNERLSNVLTPGDHGTTYGGNPIACAGALVVLNEVCTNITLEEITNKGVFLKELLQNLNLPIIKEIRGTGLMIGIETTIDAALIQKKALEKGLLVLTAGKNVVRLLPPLIIEKVDILAGFKILEEILKTL</sequence>
<dbReference type="UniPathway" id="UPA00068">
    <property type="reaction ID" value="UER00109"/>
</dbReference>
<keyword evidence="2 5" id="KW-0028">Amino-acid biosynthesis</keyword>
<dbReference type="GO" id="GO:0005737">
    <property type="term" value="C:cytoplasm"/>
    <property type="evidence" value="ECO:0007669"/>
    <property type="project" value="UniProtKB-SubCell"/>
</dbReference>
<feature type="modified residue" description="N6-(pyridoxal phosphate)lysine" evidence="5">
    <location>
        <position position="247"/>
    </location>
</feature>
<dbReference type="AlphaFoldDB" id="A0A7X0S9N1"/>
<dbReference type="InterPro" id="IPR050103">
    <property type="entry name" value="Class-III_PLP-dep_AT"/>
</dbReference>
<comment type="cofactor">
    <cofactor evidence="5">
        <name>pyridoxal 5'-phosphate</name>
        <dbReference type="ChEBI" id="CHEBI:597326"/>
    </cofactor>
    <text evidence="5">Binds 1 pyridoxal phosphate per subunit.</text>
</comment>
<comment type="similarity">
    <text evidence="5">Belongs to the class-III pyridoxal-phosphate-dependent aminotransferase family. ArgD subfamily.</text>
</comment>
<dbReference type="InterPro" id="IPR015422">
    <property type="entry name" value="PyrdxlP-dep_Trfase_small"/>
</dbReference>
<dbReference type="PANTHER" id="PTHR11986:SF79">
    <property type="entry name" value="ACETYLORNITHINE AMINOTRANSFERASE, MITOCHONDRIAL"/>
    <property type="match status" value="1"/>
</dbReference>
<organism evidence="6 7">
    <name type="scientific">Clostridium gasigenes</name>
    <dbReference type="NCBI Taxonomy" id="94869"/>
    <lineage>
        <taxon>Bacteria</taxon>
        <taxon>Bacillati</taxon>
        <taxon>Bacillota</taxon>
        <taxon>Clostridia</taxon>
        <taxon>Eubacteriales</taxon>
        <taxon>Clostridiaceae</taxon>
        <taxon>Clostridium</taxon>
    </lineage>
</organism>
<keyword evidence="5" id="KW-0963">Cytoplasm</keyword>
<evidence type="ECO:0000256" key="2">
    <source>
        <dbReference type="ARBA" id="ARBA00022605"/>
    </source>
</evidence>
<dbReference type="SUPFAM" id="SSF53383">
    <property type="entry name" value="PLP-dependent transferases"/>
    <property type="match status" value="1"/>
</dbReference>
<evidence type="ECO:0000256" key="4">
    <source>
        <dbReference type="ARBA" id="ARBA00022898"/>
    </source>
</evidence>
<feature type="binding site" evidence="5">
    <location>
        <begin position="100"/>
        <end position="101"/>
    </location>
    <ligand>
        <name>pyridoxal 5'-phosphate</name>
        <dbReference type="ChEBI" id="CHEBI:597326"/>
    </ligand>
</feature>
<dbReference type="EMBL" id="JACKWY010000001">
    <property type="protein sequence ID" value="MBB6713608.1"/>
    <property type="molecule type" value="Genomic_DNA"/>
</dbReference>
<dbReference type="EC" id="2.6.1.11" evidence="5"/>
<comment type="subcellular location">
    <subcellularLocation>
        <location evidence="5">Cytoplasm</location>
    </subcellularLocation>
</comment>
<dbReference type="RefSeq" id="WP_185163409.1">
    <property type="nucleotide sequence ID" value="NZ_JACKWY010000001.1"/>
</dbReference>
<dbReference type="Gene3D" id="3.40.640.10">
    <property type="entry name" value="Type I PLP-dependent aspartate aminotransferase-like (Major domain)"/>
    <property type="match status" value="1"/>
</dbReference>
<keyword evidence="3 5" id="KW-0808">Transferase</keyword>
<name>A0A7X0S9N1_9CLOT</name>
<dbReference type="GO" id="GO:0003992">
    <property type="term" value="F:N2-acetyl-L-ornithine:2-oxoglutarate 5-aminotransferase activity"/>
    <property type="evidence" value="ECO:0007669"/>
    <property type="project" value="UniProtKB-UniRule"/>
</dbReference>
<dbReference type="FunFam" id="3.40.640.10:FF:000004">
    <property type="entry name" value="Acetylornithine aminotransferase"/>
    <property type="match status" value="1"/>
</dbReference>
<evidence type="ECO:0000313" key="7">
    <source>
        <dbReference type="Proteomes" id="UP000585258"/>
    </source>
</evidence>
<dbReference type="GO" id="GO:0006526">
    <property type="term" value="P:L-arginine biosynthetic process"/>
    <property type="evidence" value="ECO:0007669"/>
    <property type="project" value="UniProtKB-UniRule"/>
</dbReference>
<feature type="binding site" evidence="5">
    <location>
        <position position="133"/>
    </location>
    <ligand>
        <name>pyridoxal 5'-phosphate</name>
        <dbReference type="ChEBI" id="CHEBI:597326"/>
    </ligand>
</feature>
<protein>
    <recommendedName>
        <fullName evidence="5">Acetylornithine aminotransferase</fullName>
        <shortName evidence="5">ACOAT</shortName>
        <ecNumber evidence="5">2.6.1.11</ecNumber>
    </recommendedName>
</protein>
<dbReference type="InterPro" id="IPR049704">
    <property type="entry name" value="Aminotrans_3_PPA_site"/>
</dbReference>
<dbReference type="InterPro" id="IPR004636">
    <property type="entry name" value="AcOrn/SuccOrn_fam"/>
</dbReference>
<dbReference type="HAMAP" id="MF_01107">
    <property type="entry name" value="ArgD_aminotrans_3"/>
    <property type="match status" value="1"/>
</dbReference>
<comment type="miscellaneous">
    <text evidence="5">May also have succinyldiaminopimelate aminotransferase activity, thus carrying out the corresponding step in lysine biosynthesis.</text>
</comment>
<comment type="catalytic activity">
    <reaction evidence="5">
        <text>N(2)-acetyl-L-ornithine + 2-oxoglutarate = N-acetyl-L-glutamate 5-semialdehyde + L-glutamate</text>
        <dbReference type="Rhea" id="RHEA:18049"/>
        <dbReference type="ChEBI" id="CHEBI:16810"/>
        <dbReference type="ChEBI" id="CHEBI:29123"/>
        <dbReference type="ChEBI" id="CHEBI:29985"/>
        <dbReference type="ChEBI" id="CHEBI:57805"/>
        <dbReference type="EC" id="2.6.1.11"/>
    </reaction>
</comment>
<dbReference type="GO" id="GO:0030170">
    <property type="term" value="F:pyridoxal phosphate binding"/>
    <property type="evidence" value="ECO:0007669"/>
    <property type="project" value="InterPro"/>
</dbReference>
<dbReference type="PROSITE" id="PS00600">
    <property type="entry name" value="AA_TRANSFER_CLASS_3"/>
    <property type="match status" value="1"/>
</dbReference>
<dbReference type="InterPro" id="IPR005814">
    <property type="entry name" value="Aminotrans_3"/>
</dbReference>
<comment type="pathway">
    <text evidence="5">Amino-acid biosynthesis; L-arginine biosynthesis; N(2)-acetyl-L-ornithine from L-glutamate: step 4/4.</text>
</comment>
<dbReference type="CDD" id="cd00610">
    <property type="entry name" value="OAT_like"/>
    <property type="match status" value="1"/>
</dbReference>
<dbReference type="NCBIfam" id="TIGR00707">
    <property type="entry name" value="argD"/>
    <property type="match status" value="1"/>
</dbReference>
<dbReference type="PIRSF" id="PIRSF000521">
    <property type="entry name" value="Transaminase_4ab_Lys_Orn"/>
    <property type="match status" value="1"/>
</dbReference>
<dbReference type="PANTHER" id="PTHR11986">
    <property type="entry name" value="AMINOTRANSFERASE CLASS III"/>
    <property type="match status" value="1"/>
</dbReference>
<keyword evidence="5" id="KW-0055">Arginine biosynthesis</keyword>
<keyword evidence="1 5" id="KW-0032">Aminotransferase</keyword>
<comment type="caution">
    <text evidence="6">The sequence shown here is derived from an EMBL/GenBank/DDBJ whole genome shotgun (WGS) entry which is preliminary data.</text>
</comment>
<evidence type="ECO:0000256" key="1">
    <source>
        <dbReference type="ARBA" id="ARBA00022576"/>
    </source>
</evidence>
<reference evidence="6 7" key="1">
    <citation type="submission" date="2020-08" db="EMBL/GenBank/DDBJ databases">
        <title>Clostridia isolated from Swiss meat.</title>
        <authorList>
            <person name="Wambui J."/>
            <person name="Stevens M.J.A."/>
            <person name="Stephan R."/>
        </authorList>
    </citation>
    <scope>NUCLEOTIDE SEQUENCE [LARGE SCALE GENOMIC DNA]</scope>
    <source>
        <strain evidence="6 7">CM001</strain>
    </source>
</reference>
<proteinExistence type="inferred from homology"/>
<evidence type="ECO:0000256" key="3">
    <source>
        <dbReference type="ARBA" id="ARBA00022679"/>
    </source>
</evidence>
<evidence type="ECO:0000256" key="5">
    <source>
        <dbReference type="HAMAP-Rule" id="MF_01107"/>
    </source>
</evidence>
<dbReference type="NCBIfam" id="NF002325">
    <property type="entry name" value="PRK01278.1"/>
    <property type="match status" value="1"/>
</dbReference>
<dbReference type="Proteomes" id="UP000585258">
    <property type="component" value="Unassembled WGS sequence"/>
</dbReference>
<comment type="subunit">
    <text evidence="5">Homodimer.</text>
</comment>
<keyword evidence="4 5" id="KW-0663">Pyridoxal phosphate</keyword>
<accession>A0A7X0S9N1</accession>
<dbReference type="Pfam" id="PF00202">
    <property type="entry name" value="Aminotran_3"/>
    <property type="match status" value="1"/>
</dbReference>
<feature type="binding site" evidence="5">
    <location>
        <begin position="218"/>
        <end position="221"/>
    </location>
    <ligand>
        <name>pyridoxal 5'-phosphate</name>
        <dbReference type="ChEBI" id="CHEBI:597326"/>
    </ligand>
</feature>
<feature type="binding site" evidence="5">
    <location>
        <position position="275"/>
    </location>
    <ligand>
        <name>N(2)-acetyl-L-ornithine</name>
        <dbReference type="ChEBI" id="CHEBI:57805"/>
    </ligand>
</feature>
<dbReference type="GO" id="GO:0042802">
    <property type="term" value="F:identical protein binding"/>
    <property type="evidence" value="ECO:0007669"/>
    <property type="project" value="TreeGrafter"/>
</dbReference>
<dbReference type="Gene3D" id="3.90.1150.10">
    <property type="entry name" value="Aspartate Aminotransferase, domain 1"/>
    <property type="match status" value="1"/>
</dbReference>
<feature type="binding site" evidence="5">
    <location>
        <position position="136"/>
    </location>
    <ligand>
        <name>N(2)-acetyl-L-ornithine</name>
        <dbReference type="ChEBI" id="CHEBI:57805"/>
    </ligand>
</feature>
<evidence type="ECO:0000313" key="6">
    <source>
        <dbReference type="EMBL" id="MBB6713608.1"/>
    </source>
</evidence>